<keyword evidence="2" id="KW-1185">Reference proteome</keyword>
<organism evidence="1 2">
    <name type="scientific">Rhodoferax fermentans</name>
    <dbReference type="NCBI Taxonomy" id="28066"/>
    <lineage>
        <taxon>Bacteria</taxon>
        <taxon>Pseudomonadati</taxon>
        <taxon>Pseudomonadota</taxon>
        <taxon>Betaproteobacteria</taxon>
        <taxon>Burkholderiales</taxon>
        <taxon>Comamonadaceae</taxon>
        <taxon>Rhodoferax</taxon>
    </lineage>
</organism>
<dbReference type="AlphaFoldDB" id="A0A1T1ASL7"/>
<dbReference type="Proteomes" id="UP000190750">
    <property type="component" value="Unassembled WGS sequence"/>
</dbReference>
<comment type="caution">
    <text evidence="1">The sequence shown here is derived from an EMBL/GenBank/DDBJ whole genome shotgun (WGS) entry which is preliminary data.</text>
</comment>
<evidence type="ECO:0000313" key="2">
    <source>
        <dbReference type="Proteomes" id="UP000190750"/>
    </source>
</evidence>
<gene>
    <name evidence="1" type="ORF">RF819_10475</name>
</gene>
<dbReference type="Pfam" id="PF11848">
    <property type="entry name" value="DUF3368"/>
    <property type="match status" value="1"/>
</dbReference>
<reference evidence="1 2" key="1">
    <citation type="submission" date="2017-01" db="EMBL/GenBank/DDBJ databases">
        <title>Genome sequencing of Rhodoferax fermentans JCM 7819.</title>
        <authorList>
            <person name="Kim Y.J."/>
            <person name="Farh M.E.-A."/>
            <person name="Yang D.-C."/>
        </authorList>
    </citation>
    <scope>NUCLEOTIDE SEQUENCE [LARGE SCALE GENOMIC DNA]</scope>
    <source>
        <strain evidence="1 2">JCM 7819</strain>
    </source>
</reference>
<accession>A0A1T1ASL7</accession>
<dbReference type="STRING" id="28066.RF819_10475"/>
<dbReference type="RefSeq" id="WP_078364924.1">
    <property type="nucleotide sequence ID" value="NZ_MTJN01000002.1"/>
</dbReference>
<dbReference type="InterPro" id="IPR021799">
    <property type="entry name" value="PIN-like_prokaryotic"/>
</dbReference>
<proteinExistence type="predicted"/>
<dbReference type="InterPro" id="IPR029060">
    <property type="entry name" value="PIN-like_dom_sf"/>
</dbReference>
<dbReference type="EMBL" id="MTJN01000002">
    <property type="protein sequence ID" value="OOV07096.1"/>
    <property type="molecule type" value="Genomic_DNA"/>
</dbReference>
<protein>
    <submittedName>
        <fullName evidence="1">Nucleotide-binding protein</fullName>
    </submittedName>
</protein>
<name>A0A1T1ASL7_RHOFE</name>
<evidence type="ECO:0000313" key="1">
    <source>
        <dbReference type="EMBL" id="OOV07096.1"/>
    </source>
</evidence>
<dbReference type="SUPFAM" id="SSF88723">
    <property type="entry name" value="PIN domain-like"/>
    <property type="match status" value="1"/>
</dbReference>
<dbReference type="OrthoDB" id="7359859at2"/>
<sequence>MTQQVYISDTNIWIDFRNADLLDALFDLPFQLCCTDFVLSELQDFDPQALRQRGLLVHGLDERATARLFGLMTAHNNSSLADVSCYLLAQETGHPLLTGDGRLRKQAVHDGLQVHGALWLLDQLVAYQVTSRHAAALGLKSMLDLGARLPPTECQARLRDWQT</sequence>
<dbReference type="Gene3D" id="3.40.50.1010">
    <property type="entry name" value="5'-nuclease"/>
    <property type="match status" value="1"/>
</dbReference>